<protein>
    <recommendedName>
        <fullName evidence="1">SET domain-containing protein</fullName>
    </recommendedName>
</protein>
<dbReference type="InterPro" id="IPR046341">
    <property type="entry name" value="SET_dom_sf"/>
</dbReference>
<evidence type="ECO:0000259" key="1">
    <source>
        <dbReference type="PROSITE" id="PS50280"/>
    </source>
</evidence>
<dbReference type="Proteomes" id="UP000015241">
    <property type="component" value="Unassembled WGS sequence"/>
</dbReference>
<dbReference type="STRING" id="743788.S8DRW4"/>
<dbReference type="PANTHER" id="PTHR47643">
    <property type="entry name" value="TPR DOMAIN PROTEIN (AFU_ORTHOLOGUE AFUA_5G12710)"/>
    <property type="match status" value="1"/>
</dbReference>
<dbReference type="SUPFAM" id="SSF82199">
    <property type="entry name" value="SET domain"/>
    <property type="match status" value="1"/>
</dbReference>
<dbReference type="EMBL" id="KE504196">
    <property type="protein sequence ID" value="EPS96011.1"/>
    <property type="molecule type" value="Genomic_DNA"/>
</dbReference>
<dbReference type="Gene3D" id="2.170.270.10">
    <property type="entry name" value="SET domain"/>
    <property type="match status" value="1"/>
</dbReference>
<dbReference type="eggNOG" id="KOG2084">
    <property type="taxonomic scope" value="Eukaryota"/>
</dbReference>
<dbReference type="Gene3D" id="1.25.40.10">
    <property type="entry name" value="Tetratricopeptide repeat domain"/>
    <property type="match status" value="1"/>
</dbReference>
<accession>S8DRW4</accession>
<dbReference type="InterPro" id="IPR011990">
    <property type="entry name" value="TPR-like_helical_dom_sf"/>
</dbReference>
<dbReference type="SUPFAM" id="SSF48452">
    <property type="entry name" value="TPR-like"/>
    <property type="match status" value="1"/>
</dbReference>
<dbReference type="InterPro" id="IPR001214">
    <property type="entry name" value="SET_dom"/>
</dbReference>
<evidence type="ECO:0000313" key="2">
    <source>
        <dbReference type="EMBL" id="EPS96011.1"/>
    </source>
</evidence>
<gene>
    <name evidence="2" type="ORF">FOMPIDRAFT_1025568</name>
</gene>
<dbReference type="InParanoid" id="S8DRW4"/>
<organism evidence="2 3">
    <name type="scientific">Fomitopsis schrenkii</name>
    <name type="common">Brown rot fungus</name>
    <dbReference type="NCBI Taxonomy" id="2126942"/>
    <lineage>
        <taxon>Eukaryota</taxon>
        <taxon>Fungi</taxon>
        <taxon>Dikarya</taxon>
        <taxon>Basidiomycota</taxon>
        <taxon>Agaricomycotina</taxon>
        <taxon>Agaricomycetes</taxon>
        <taxon>Polyporales</taxon>
        <taxon>Fomitopsis</taxon>
    </lineage>
</organism>
<keyword evidence="3" id="KW-1185">Reference proteome</keyword>
<dbReference type="AlphaFoldDB" id="S8DRW4"/>
<proteinExistence type="predicted"/>
<sequence length="855" mass="94556">MDSRIHPEIYLGDLQGLDFEELMVYVAHLPGTTAELVGNAIAEAEKKDAYRRRAFEQGKPQFVHEHLPRITMNMTPEQQAEAAVKYRELFVGDATAPPRVPRTSSRFVLVAAQVAARRELEDAISTPLPKGQARSVVSVNGFPRHSSTTPWNELEPITLGEICMRKVSSGRSLLCRIIAPCICSYSVQTVVEDIEGTAYDLSVYNYPTTFDAPLQDIDRLFPKDAVLLIREPIFMPSQQGSNPLVRVDSPTDIVVLASHSAMLPDVAFDTDAQTTPPCSPEVASTNDYWRTHGNELFKQAHWFSAALAYSRGLALNADSLVLHLNRAEAYLRLGFFSGALHDVLAVLSSGSAELTPALRSKALLRAARAEYGRRNYAGAKTFFQQHKATGSSNSEDAIWIRKCEDRLKESSTGVYNWARLFLESQRESKLDVGEYTGPVEVKEIPGRGRGIVATRDIAPGELLMVSKAISIVDGQDLYIENWRTALNVRTAQFMTRAQCANVARLAQTVYGNPDIHAQVLHLYAGPDFPLPPATLPPPRGAPAPVDPLRPHIDIDITRLEEIVMHNGFDYSRVRPTGSDPVELLDPLRAPNTLYLLPSLLNHSCVGNARARAFADVLVVRAAARIGAGEEVTVPYVAPERPYAERADALKRFLGDAGCGCRLCEMDRADGAEALRRREDVVASMPSTALFQEPLASLEKWEADLNATYAPGRGALRPALMRVVHSLGEKLRKVERTRKQALEANIRGLACQGFVMTDPQWGPSAAAQLKRRRRDELPIDVDDLSMCVDVERAVIAMLRIVQHYRVEDNLVQARRWLRAAQKVEGIEFGGDKELFIQKETALLDGFGIGKFAQNSL</sequence>
<reference evidence="2 3" key="1">
    <citation type="journal article" date="2012" name="Science">
        <title>The Paleozoic origin of enzymatic lignin decomposition reconstructed from 31 fungal genomes.</title>
        <authorList>
            <person name="Floudas D."/>
            <person name="Binder M."/>
            <person name="Riley R."/>
            <person name="Barry K."/>
            <person name="Blanchette R.A."/>
            <person name="Henrissat B."/>
            <person name="Martinez A.T."/>
            <person name="Otillar R."/>
            <person name="Spatafora J.W."/>
            <person name="Yadav J.S."/>
            <person name="Aerts A."/>
            <person name="Benoit I."/>
            <person name="Boyd A."/>
            <person name="Carlson A."/>
            <person name="Copeland A."/>
            <person name="Coutinho P.M."/>
            <person name="de Vries R.P."/>
            <person name="Ferreira P."/>
            <person name="Findley K."/>
            <person name="Foster B."/>
            <person name="Gaskell J."/>
            <person name="Glotzer D."/>
            <person name="Gorecki P."/>
            <person name="Heitman J."/>
            <person name="Hesse C."/>
            <person name="Hori C."/>
            <person name="Igarashi K."/>
            <person name="Jurgens J.A."/>
            <person name="Kallen N."/>
            <person name="Kersten P."/>
            <person name="Kohler A."/>
            <person name="Kuees U."/>
            <person name="Kumar T.K.A."/>
            <person name="Kuo A."/>
            <person name="LaButti K."/>
            <person name="Larrondo L.F."/>
            <person name="Lindquist E."/>
            <person name="Ling A."/>
            <person name="Lombard V."/>
            <person name="Lucas S."/>
            <person name="Lundell T."/>
            <person name="Martin R."/>
            <person name="McLaughlin D.J."/>
            <person name="Morgenstern I."/>
            <person name="Morin E."/>
            <person name="Murat C."/>
            <person name="Nagy L.G."/>
            <person name="Nolan M."/>
            <person name="Ohm R.A."/>
            <person name="Patyshakuliyeva A."/>
            <person name="Rokas A."/>
            <person name="Ruiz-Duenas F.J."/>
            <person name="Sabat G."/>
            <person name="Salamov A."/>
            <person name="Samejima M."/>
            <person name="Schmutz J."/>
            <person name="Slot J.C."/>
            <person name="St John F."/>
            <person name="Stenlid J."/>
            <person name="Sun H."/>
            <person name="Sun S."/>
            <person name="Syed K."/>
            <person name="Tsang A."/>
            <person name="Wiebenga A."/>
            <person name="Young D."/>
            <person name="Pisabarro A."/>
            <person name="Eastwood D.C."/>
            <person name="Martin F."/>
            <person name="Cullen D."/>
            <person name="Grigoriev I.V."/>
            <person name="Hibbett D.S."/>
        </authorList>
    </citation>
    <scope>NUCLEOTIDE SEQUENCE</scope>
    <source>
        <strain evidence="3">FP-58527</strain>
    </source>
</reference>
<dbReference type="OrthoDB" id="5945798at2759"/>
<dbReference type="PROSITE" id="PS50280">
    <property type="entry name" value="SET"/>
    <property type="match status" value="1"/>
</dbReference>
<dbReference type="InterPro" id="IPR053209">
    <property type="entry name" value="Gramillin-biosynth_MTr"/>
</dbReference>
<dbReference type="CDD" id="cd20071">
    <property type="entry name" value="SET_SMYD"/>
    <property type="match status" value="1"/>
</dbReference>
<dbReference type="Pfam" id="PF00856">
    <property type="entry name" value="SET"/>
    <property type="match status" value="1"/>
</dbReference>
<evidence type="ECO:0000313" key="3">
    <source>
        <dbReference type="Proteomes" id="UP000015241"/>
    </source>
</evidence>
<feature type="domain" description="SET" evidence="1">
    <location>
        <begin position="437"/>
        <end position="636"/>
    </location>
</feature>
<dbReference type="HOGENOM" id="CLU_009043_0_0_1"/>
<dbReference type="PANTHER" id="PTHR47643:SF2">
    <property type="entry name" value="TPR DOMAIN PROTEIN (AFU_ORTHOLOGUE AFUA_5G12710)"/>
    <property type="match status" value="1"/>
</dbReference>
<name>S8DRW4_FOMSC</name>